<protein>
    <submittedName>
        <fullName evidence="1">Uncharacterized protein</fullName>
    </submittedName>
</protein>
<comment type="caution">
    <text evidence="1">The sequence shown here is derived from an EMBL/GenBank/DDBJ whole genome shotgun (WGS) entry which is preliminary data.</text>
</comment>
<name>A0A6A4WIV6_AMPAM</name>
<gene>
    <name evidence="1" type="ORF">FJT64_025264</name>
</gene>
<dbReference type="OrthoDB" id="7700260at2759"/>
<evidence type="ECO:0000313" key="2">
    <source>
        <dbReference type="Proteomes" id="UP000440578"/>
    </source>
</evidence>
<organism evidence="1 2">
    <name type="scientific">Amphibalanus amphitrite</name>
    <name type="common">Striped barnacle</name>
    <name type="synonym">Balanus amphitrite</name>
    <dbReference type="NCBI Taxonomy" id="1232801"/>
    <lineage>
        <taxon>Eukaryota</taxon>
        <taxon>Metazoa</taxon>
        <taxon>Ecdysozoa</taxon>
        <taxon>Arthropoda</taxon>
        <taxon>Crustacea</taxon>
        <taxon>Multicrustacea</taxon>
        <taxon>Cirripedia</taxon>
        <taxon>Thoracica</taxon>
        <taxon>Thoracicalcarea</taxon>
        <taxon>Balanomorpha</taxon>
        <taxon>Balanoidea</taxon>
        <taxon>Balanidae</taxon>
        <taxon>Amphibalaninae</taxon>
        <taxon>Amphibalanus</taxon>
    </lineage>
</organism>
<dbReference type="InterPro" id="IPR031983">
    <property type="entry name" value="DUF4786"/>
</dbReference>
<dbReference type="AlphaFoldDB" id="A0A6A4WIV6"/>
<dbReference type="EMBL" id="VIIS01001037">
    <property type="protein sequence ID" value="KAF0302642.1"/>
    <property type="molecule type" value="Genomic_DNA"/>
</dbReference>
<dbReference type="Proteomes" id="UP000440578">
    <property type="component" value="Unassembled WGS sequence"/>
</dbReference>
<reference evidence="1 2" key="1">
    <citation type="submission" date="2019-07" db="EMBL/GenBank/DDBJ databases">
        <title>Draft genome assembly of a fouling barnacle, Amphibalanus amphitrite (Darwin, 1854): The first reference genome for Thecostraca.</title>
        <authorList>
            <person name="Kim W."/>
        </authorList>
    </citation>
    <scope>NUCLEOTIDE SEQUENCE [LARGE SCALE GENOMIC DNA]</scope>
    <source>
        <strain evidence="1">SNU_AA5</strain>
        <tissue evidence="1">Soma without cirri and trophi</tissue>
    </source>
</reference>
<evidence type="ECO:0000313" key="1">
    <source>
        <dbReference type="EMBL" id="KAF0302642.1"/>
    </source>
</evidence>
<keyword evidence="2" id="KW-1185">Reference proteome</keyword>
<sequence length="125" mass="13922">MAYIETFYDVFMRFAAVVALCTALSSGLPANFENMRLFERLGLGRTADGDSSPRISSVKTPGNSPMFFIRLPPSPYYYNLNEIGTDGRRSTPKPNFARVPVQFNINVFIATTTANLFRVVPARCV</sequence>
<accession>A0A6A4WIV6</accession>
<dbReference type="Pfam" id="PF16027">
    <property type="entry name" value="DUF4786"/>
    <property type="match status" value="1"/>
</dbReference>
<proteinExistence type="predicted"/>